<evidence type="ECO:0000256" key="3">
    <source>
        <dbReference type="ARBA" id="ARBA00022692"/>
    </source>
</evidence>
<feature type="transmembrane region" description="Helical" evidence="6">
    <location>
        <begin position="299"/>
        <end position="318"/>
    </location>
</feature>
<keyword evidence="5 6" id="KW-0472">Membrane</keyword>
<sequence length="362" mass="39432">MFLAIFLMIIAQVISAWVSIFYEKSYSMGTSMVVLIVYRFLVATIFVTPVAIYFERGQRPDMTWKIATLSILTGALGGVVAQNTFAASFSFASASYIAAVANLGPAITYILAIIFRMETLTLTTWPGRAKVIGTITSIGGAMTITFYTGPGFHIHTSLNSLPQPHNLFFSPVQRPILGAVLTLLSLFCYSLALILQAKLIATHFYPVLSTSWLMCGSSFVLSTATAMVVERDWSAWRIYSNANLLTIIFTGIFGSGVAVFIATWCMKAQGPIFVSSFAPLPLVFTILFESLLINEEIHMGSIIGGFVVILGVYITLWGKQAETSAVTNVQASEPSIHTIAEGDILDVPELNHPDVPELHFIS</sequence>
<dbReference type="GO" id="GO:0016020">
    <property type="term" value="C:membrane"/>
    <property type="evidence" value="ECO:0007669"/>
    <property type="project" value="UniProtKB-SubCell"/>
</dbReference>
<feature type="domain" description="EamA" evidence="8">
    <location>
        <begin position="4"/>
        <end position="144"/>
    </location>
</feature>
<dbReference type="Pfam" id="PF00892">
    <property type="entry name" value="EamA"/>
    <property type="match status" value="2"/>
</dbReference>
<dbReference type="SUPFAM" id="SSF103481">
    <property type="entry name" value="Multidrug resistance efflux transporter EmrE"/>
    <property type="match status" value="2"/>
</dbReference>
<feature type="transmembrane region" description="Helical" evidence="6">
    <location>
        <begin position="207"/>
        <end position="229"/>
    </location>
</feature>
<evidence type="ECO:0000256" key="4">
    <source>
        <dbReference type="ARBA" id="ARBA00022989"/>
    </source>
</evidence>
<protein>
    <recommendedName>
        <fullName evidence="6">WAT1-related protein</fullName>
    </recommendedName>
</protein>
<gene>
    <name evidence="9" type="ORF">HRI_004074900</name>
    <name evidence="10" type="ORF">HRI_004075200</name>
</gene>
<dbReference type="AlphaFoldDB" id="A0A9W7MJB3"/>
<feature type="transmembrane region" description="Helical" evidence="6">
    <location>
        <begin position="135"/>
        <end position="156"/>
    </location>
</feature>
<feature type="transmembrane region" description="Helical" evidence="6">
    <location>
        <begin position="91"/>
        <end position="115"/>
    </location>
</feature>
<name>A0A9W7MJB3_HIBTR</name>
<dbReference type="InterPro" id="IPR037185">
    <property type="entry name" value="EmrE-like"/>
</dbReference>
<evidence type="ECO:0000313" key="9">
    <source>
        <dbReference type="EMBL" id="GMJ04056.1"/>
    </source>
</evidence>
<feature type="transmembrane region" description="Helical" evidence="6">
    <location>
        <begin position="32"/>
        <end position="54"/>
    </location>
</feature>
<dbReference type="InterPro" id="IPR000620">
    <property type="entry name" value="EamA_dom"/>
</dbReference>
<organism evidence="10 11">
    <name type="scientific">Hibiscus trionum</name>
    <name type="common">Flower of an hour</name>
    <dbReference type="NCBI Taxonomy" id="183268"/>
    <lineage>
        <taxon>Eukaryota</taxon>
        <taxon>Viridiplantae</taxon>
        <taxon>Streptophyta</taxon>
        <taxon>Embryophyta</taxon>
        <taxon>Tracheophyta</taxon>
        <taxon>Spermatophyta</taxon>
        <taxon>Magnoliopsida</taxon>
        <taxon>eudicotyledons</taxon>
        <taxon>Gunneridae</taxon>
        <taxon>Pentapetalae</taxon>
        <taxon>rosids</taxon>
        <taxon>malvids</taxon>
        <taxon>Malvales</taxon>
        <taxon>Malvaceae</taxon>
        <taxon>Malvoideae</taxon>
        <taxon>Hibiscus</taxon>
    </lineage>
</organism>
<proteinExistence type="inferred from homology"/>
<evidence type="ECO:0000256" key="1">
    <source>
        <dbReference type="ARBA" id="ARBA00004141"/>
    </source>
</evidence>
<keyword evidence="7" id="KW-0732">Signal</keyword>
<accession>A0A9W7MJB3</accession>
<comment type="similarity">
    <text evidence="2 6">Belongs to the drug/metabolite transporter (DMT) superfamily. Plant drug/metabolite exporter (P-DME) (TC 2.A.7.4) family.</text>
</comment>
<reference evidence="10" key="1">
    <citation type="submission" date="2023-05" db="EMBL/GenBank/DDBJ databases">
        <title>Genome and transcriptome analyses reveal genes involved in the formation of fine ridges on petal epidermal cells in Hibiscus trionum.</title>
        <authorList>
            <person name="Koshimizu S."/>
            <person name="Masuda S."/>
            <person name="Ishii T."/>
            <person name="Shirasu K."/>
            <person name="Hoshino A."/>
            <person name="Arita M."/>
        </authorList>
    </citation>
    <scope>NUCLEOTIDE SEQUENCE</scope>
    <source>
        <strain evidence="10">Hamamatsu line</strain>
    </source>
</reference>
<keyword evidence="11" id="KW-1185">Reference proteome</keyword>
<dbReference type="Proteomes" id="UP001165190">
    <property type="component" value="Unassembled WGS sequence"/>
</dbReference>
<comment type="caution">
    <text evidence="10">The sequence shown here is derived from an EMBL/GenBank/DDBJ whole genome shotgun (WGS) entry which is preliminary data.</text>
</comment>
<dbReference type="EMBL" id="BSYR01000038">
    <property type="protein sequence ID" value="GMJ04059.1"/>
    <property type="molecule type" value="Genomic_DNA"/>
</dbReference>
<feature type="transmembrane region" description="Helical" evidence="6">
    <location>
        <begin position="244"/>
        <end position="265"/>
    </location>
</feature>
<feature type="chain" id="PRO_5041194691" description="WAT1-related protein" evidence="7">
    <location>
        <begin position="17"/>
        <end position="362"/>
    </location>
</feature>
<dbReference type="EMBL" id="BSYR01000038">
    <property type="protein sequence ID" value="GMJ04056.1"/>
    <property type="molecule type" value="Genomic_DNA"/>
</dbReference>
<dbReference type="GO" id="GO:0022857">
    <property type="term" value="F:transmembrane transporter activity"/>
    <property type="evidence" value="ECO:0007669"/>
    <property type="project" value="InterPro"/>
</dbReference>
<comment type="subcellular location">
    <subcellularLocation>
        <location evidence="1 6">Membrane</location>
        <topology evidence="1 6">Multi-pass membrane protein</topology>
    </subcellularLocation>
</comment>
<evidence type="ECO:0000313" key="10">
    <source>
        <dbReference type="EMBL" id="GMJ04059.1"/>
    </source>
</evidence>
<evidence type="ECO:0000256" key="2">
    <source>
        <dbReference type="ARBA" id="ARBA00007635"/>
    </source>
</evidence>
<evidence type="ECO:0000256" key="7">
    <source>
        <dbReference type="SAM" id="SignalP"/>
    </source>
</evidence>
<feature type="transmembrane region" description="Helical" evidence="6">
    <location>
        <begin position="176"/>
        <end position="195"/>
    </location>
</feature>
<feature type="signal peptide" evidence="7">
    <location>
        <begin position="1"/>
        <end position="16"/>
    </location>
</feature>
<evidence type="ECO:0000256" key="5">
    <source>
        <dbReference type="ARBA" id="ARBA00023136"/>
    </source>
</evidence>
<evidence type="ECO:0000256" key="6">
    <source>
        <dbReference type="RuleBase" id="RU363077"/>
    </source>
</evidence>
<keyword evidence="3 6" id="KW-0812">Transmembrane</keyword>
<dbReference type="OrthoDB" id="1002440at2759"/>
<evidence type="ECO:0000259" key="8">
    <source>
        <dbReference type="Pfam" id="PF00892"/>
    </source>
</evidence>
<dbReference type="PANTHER" id="PTHR31218">
    <property type="entry name" value="WAT1-RELATED PROTEIN"/>
    <property type="match status" value="1"/>
</dbReference>
<feature type="domain" description="EamA" evidence="8">
    <location>
        <begin position="177"/>
        <end position="316"/>
    </location>
</feature>
<evidence type="ECO:0000313" key="11">
    <source>
        <dbReference type="Proteomes" id="UP001165190"/>
    </source>
</evidence>
<dbReference type="InterPro" id="IPR030184">
    <property type="entry name" value="WAT1-related"/>
</dbReference>
<feature type="transmembrane region" description="Helical" evidence="6">
    <location>
        <begin position="272"/>
        <end position="293"/>
    </location>
</feature>
<keyword evidence="4 6" id="KW-1133">Transmembrane helix</keyword>
<feature type="transmembrane region" description="Helical" evidence="6">
    <location>
        <begin position="66"/>
        <end position="85"/>
    </location>
</feature>